<evidence type="ECO:0000313" key="12">
    <source>
        <dbReference type="Proteomes" id="UP000374630"/>
    </source>
</evidence>
<dbReference type="Gene3D" id="1.10.3720.10">
    <property type="entry name" value="MetI-like"/>
    <property type="match status" value="1"/>
</dbReference>
<dbReference type="GO" id="GO:0055085">
    <property type="term" value="P:transmembrane transport"/>
    <property type="evidence" value="ECO:0007669"/>
    <property type="project" value="InterPro"/>
</dbReference>
<reference evidence="11 12" key="1">
    <citation type="journal article" date="2019" name="Syst. Appl. Microbiol.">
        <title>Characterization of Bifidobacterium species in feaces of the Egyptian fruit bat: Description of B. vespertilionis sp. nov. and B. rousetti sp. nov.</title>
        <authorList>
            <person name="Modesto M."/>
            <person name="Satti M."/>
            <person name="Watanabe K."/>
            <person name="Puglisi E."/>
            <person name="Morelli L."/>
            <person name="Huang C.-H."/>
            <person name="Liou J.-S."/>
            <person name="Miyashita M."/>
            <person name="Tamura T."/>
            <person name="Saito S."/>
            <person name="Mori K."/>
            <person name="Huang L."/>
            <person name="Sciavilla P."/>
            <person name="Sandri C."/>
            <person name="Spiezio C."/>
            <person name="Vitali F."/>
            <person name="Cavalieri D."/>
            <person name="Perpetuini G."/>
            <person name="Tofalo R."/>
            <person name="Bonetti A."/>
            <person name="Arita M."/>
            <person name="Mattarelli P."/>
        </authorList>
    </citation>
    <scope>NUCLEOTIDE SEQUENCE [LARGE SCALE GENOMIC DNA]</scope>
    <source>
        <strain evidence="9 12">RST16</strain>
        <strain evidence="10 11">RST8</strain>
    </source>
</reference>
<feature type="transmembrane region" description="Helical" evidence="7">
    <location>
        <begin position="240"/>
        <end position="262"/>
    </location>
</feature>
<dbReference type="CDD" id="cd06261">
    <property type="entry name" value="TM_PBP2"/>
    <property type="match status" value="1"/>
</dbReference>
<keyword evidence="4 7" id="KW-0812">Transmembrane</keyword>
<feature type="domain" description="ABC transmembrane type-1" evidence="8">
    <location>
        <begin position="79"/>
        <end position="267"/>
    </location>
</feature>
<dbReference type="EMBL" id="RZNZ01000007">
    <property type="protein sequence ID" value="KAA8820843.1"/>
    <property type="molecule type" value="Genomic_DNA"/>
</dbReference>
<protein>
    <submittedName>
        <fullName evidence="10">ABC transporter permease</fullName>
    </submittedName>
</protein>
<keyword evidence="12" id="KW-1185">Reference proteome</keyword>
<dbReference type="PANTHER" id="PTHR30151:SF20">
    <property type="entry name" value="ABC TRANSPORTER PERMEASE PROTEIN HI_0355-RELATED"/>
    <property type="match status" value="1"/>
</dbReference>
<dbReference type="PANTHER" id="PTHR30151">
    <property type="entry name" value="ALKANE SULFONATE ABC TRANSPORTER-RELATED, MEMBRANE SUBUNIT"/>
    <property type="match status" value="1"/>
</dbReference>
<dbReference type="SUPFAM" id="SSF161098">
    <property type="entry name" value="MetI-like"/>
    <property type="match status" value="1"/>
</dbReference>
<dbReference type="Proteomes" id="UP000374630">
    <property type="component" value="Unassembled WGS sequence"/>
</dbReference>
<evidence type="ECO:0000259" key="8">
    <source>
        <dbReference type="PROSITE" id="PS50928"/>
    </source>
</evidence>
<keyword evidence="3" id="KW-1003">Cell membrane</keyword>
<dbReference type="AlphaFoldDB" id="A0A5J5DZG1"/>
<evidence type="ECO:0000313" key="10">
    <source>
        <dbReference type="EMBL" id="KAA8822288.1"/>
    </source>
</evidence>
<feature type="transmembrane region" description="Helical" evidence="7">
    <location>
        <begin position="86"/>
        <end position="106"/>
    </location>
</feature>
<dbReference type="InterPro" id="IPR000515">
    <property type="entry name" value="MetI-like"/>
</dbReference>
<evidence type="ECO:0000256" key="5">
    <source>
        <dbReference type="ARBA" id="ARBA00022989"/>
    </source>
</evidence>
<gene>
    <name evidence="10" type="ORF">EM848_09240</name>
    <name evidence="9" type="ORF">EMO90_06490</name>
</gene>
<dbReference type="Pfam" id="PF00528">
    <property type="entry name" value="BPD_transp_1"/>
    <property type="match status" value="1"/>
</dbReference>
<name>A0A5J5DZG1_9BIFI</name>
<comment type="similarity">
    <text evidence="7">Belongs to the binding-protein-dependent transport system permease family.</text>
</comment>
<dbReference type="EMBL" id="RZOA01000019">
    <property type="protein sequence ID" value="KAA8822288.1"/>
    <property type="molecule type" value="Genomic_DNA"/>
</dbReference>
<evidence type="ECO:0000256" key="7">
    <source>
        <dbReference type="RuleBase" id="RU363032"/>
    </source>
</evidence>
<evidence type="ECO:0000256" key="2">
    <source>
        <dbReference type="ARBA" id="ARBA00022448"/>
    </source>
</evidence>
<evidence type="ECO:0000313" key="9">
    <source>
        <dbReference type="EMBL" id="KAA8820843.1"/>
    </source>
</evidence>
<organism evidence="10 11">
    <name type="scientific">Bifidobacterium vespertilionis</name>
    <dbReference type="NCBI Taxonomy" id="2562524"/>
    <lineage>
        <taxon>Bacteria</taxon>
        <taxon>Bacillati</taxon>
        <taxon>Actinomycetota</taxon>
        <taxon>Actinomycetes</taxon>
        <taxon>Bifidobacteriales</taxon>
        <taxon>Bifidobacteriaceae</taxon>
        <taxon>Bifidobacterium</taxon>
    </lineage>
</organism>
<feature type="transmembrane region" description="Helical" evidence="7">
    <location>
        <begin position="30"/>
        <end position="48"/>
    </location>
</feature>
<sequence>MVESDAQPQVRRTQPGRTQPGRVLAKLKRYVPTLVAVVVLIAVWEIWVDSGHANRHSFSAPSEIVMATIDVWPKMWAQTVVTIQEATAGFVLAVTLGILIGVLFYCSPILNAAFFPLLTAAQTMPLITIAPLFIIWFGFEISGKIAIVAVFSLFPIAVQTIRGLKAVPQYYEDVALTCGATRWWTLWHVKLRVAARQIFGGIRISASYLFATATTAEYMGARKGLGIWLQMAYNSFRTPLIFCATFMVVALTGVVLLGVSLAERLLLGAEDDAVAFDEEG</sequence>
<evidence type="ECO:0000256" key="6">
    <source>
        <dbReference type="ARBA" id="ARBA00023136"/>
    </source>
</evidence>
<dbReference type="OrthoDB" id="7274389at2"/>
<comment type="caution">
    <text evidence="10">The sequence shown here is derived from an EMBL/GenBank/DDBJ whole genome shotgun (WGS) entry which is preliminary data.</text>
</comment>
<comment type="subcellular location">
    <subcellularLocation>
        <location evidence="1 7">Cell membrane</location>
        <topology evidence="1 7">Multi-pass membrane protein</topology>
    </subcellularLocation>
</comment>
<proteinExistence type="inferred from homology"/>
<dbReference type="Proteomes" id="UP000345527">
    <property type="component" value="Unassembled WGS sequence"/>
</dbReference>
<evidence type="ECO:0000313" key="11">
    <source>
        <dbReference type="Proteomes" id="UP000345527"/>
    </source>
</evidence>
<keyword evidence="5 7" id="KW-1133">Transmembrane helix</keyword>
<keyword evidence="2 7" id="KW-0813">Transport</keyword>
<evidence type="ECO:0000256" key="1">
    <source>
        <dbReference type="ARBA" id="ARBA00004651"/>
    </source>
</evidence>
<dbReference type="GO" id="GO:0005886">
    <property type="term" value="C:plasma membrane"/>
    <property type="evidence" value="ECO:0007669"/>
    <property type="project" value="UniProtKB-SubCell"/>
</dbReference>
<dbReference type="PROSITE" id="PS50928">
    <property type="entry name" value="ABC_TM1"/>
    <property type="match status" value="1"/>
</dbReference>
<dbReference type="InterPro" id="IPR035906">
    <property type="entry name" value="MetI-like_sf"/>
</dbReference>
<evidence type="ECO:0000256" key="4">
    <source>
        <dbReference type="ARBA" id="ARBA00022692"/>
    </source>
</evidence>
<accession>A0A5J5DZG1</accession>
<keyword evidence="6 7" id="KW-0472">Membrane</keyword>
<evidence type="ECO:0000256" key="3">
    <source>
        <dbReference type="ARBA" id="ARBA00022475"/>
    </source>
</evidence>